<organism evidence="2 3">
    <name type="scientific">Cercophora samala</name>
    <dbReference type="NCBI Taxonomy" id="330535"/>
    <lineage>
        <taxon>Eukaryota</taxon>
        <taxon>Fungi</taxon>
        <taxon>Dikarya</taxon>
        <taxon>Ascomycota</taxon>
        <taxon>Pezizomycotina</taxon>
        <taxon>Sordariomycetes</taxon>
        <taxon>Sordariomycetidae</taxon>
        <taxon>Sordariales</taxon>
        <taxon>Lasiosphaeriaceae</taxon>
        <taxon>Cercophora</taxon>
    </lineage>
</organism>
<keyword evidence="1" id="KW-0732">Signal</keyword>
<proteinExistence type="predicted"/>
<feature type="signal peptide" evidence="1">
    <location>
        <begin position="1"/>
        <end position="20"/>
    </location>
</feature>
<reference evidence="2" key="1">
    <citation type="submission" date="2023-06" db="EMBL/GenBank/DDBJ databases">
        <title>Genome-scale phylogeny and comparative genomics of the fungal order Sordariales.</title>
        <authorList>
            <consortium name="Lawrence Berkeley National Laboratory"/>
            <person name="Hensen N."/>
            <person name="Bonometti L."/>
            <person name="Westerberg I."/>
            <person name="Brannstrom I.O."/>
            <person name="Guillou S."/>
            <person name="Cros-Aarteil S."/>
            <person name="Calhoun S."/>
            <person name="Haridas S."/>
            <person name="Kuo A."/>
            <person name="Mondo S."/>
            <person name="Pangilinan J."/>
            <person name="Riley R."/>
            <person name="Labutti K."/>
            <person name="Andreopoulos B."/>
            <person name="Lipzen A."/>
            <person name="Chen C."/>
            <person name="Yanf M."/>
            <person name="Daum C."/>
            <person name="Ng V."/>
            <person name="Clum A."/>
            <person name="Steindorff A."/>
            <person name="Ohm R."/>
            <person name="Martin F."/>
            <person name="Silar P."/>
            <person name="Natvig D."/>
            <person name="Lalanne C."/>
            <person name="Gautier V."/>
            <person name="Ament-Velasquez S.L."/>
            <person name="Kruys A."/>
            <person name="Hutchinson M.I."/>
            <person name="Powell A.J."/>
            <person name="Barry K."/>
            <person name="Miller A.N."/>
            <person name="Grigoriev I.V."/>
            <person name="Debuchy R."/>
            <person name="Gladieux P."/>
            <person name="Thoren M.H."/>
            <person name="Johannesson H."/>
        </authorList>
    </citation>
    <scope>NUCLEOTIDE SEQUENCE</scope>
    <source>
        <strain evidence="2">CBS 307.81</strain>
    </source>
</reference>
<evidence type="ECO:0000313" key="2">
    <source>
        <dbReference type="EMBL" id="KAK0660861.1"/>
    </source>
</evidence>
<dbReference type="Proteomes" id="UP001174997">
    <property type="component" value="Unassembled WGS sequence"/>
</dbReference>
<sequence length="285" mass="31397">MSSLTTAFMVGAALLSGVRASPVASANAAVSTPSFLTSIGLNQEVDITKRDVMGRLPNGADDMEHRFQPVLDFDGDGCYYTSAMDDQGNLNPGIHNPGDGVPPGCLAQNCRAEDRLQSNNVYSRMRCNNGWCAIMYEYYFEKDQLICGPAWGNGHAHDWEHVIVFVQDDQVKRVAPSCHNEYPTATNEPRLHDGTRAKIVYHKDGGRTHCVRMANEDDDDIENYTGEWFLGELVGWNHYPTVELRTKLVEFHQGAKPKLGDADFAAALRSAAGDQVPGFNPDSDN</sequence>
<gene>
    <name evidence="2" type="ORF">QBC41DRAFT_236239</name>
</gene>
<feature type="chain" id="PRO_5041207829" evidence="1">
    <location>
        <begin position="21"/>
        <end position="285"/>
    </location>
</feature>
<dbReference type="InterPro" id="IPR008701">
    <property type="entry name" value="NPP1"/>
</dbReference>
<comment type="caution">
    <text evidence="2">The sequence shown here is derived from an EMBL/GenBank/DDBJ whole genome shotgun (WGS) entry which is preliminary data.</text>
</comment>
<keyword evidence="3" id="KW-1185">Reference proteome</keyword>
<dbReference type="PIRSF" id="PIRSF029958">
    <property type="entry name" value="Necrosis-inducing_protein"/>
    <property type="match status" value="1"/>
</dbReference>
<dbReference type="Pfam" id="PF05630">
    <property type="entry name" value="NPP1"/>
    <property type="match status" value="1"/>
</dbReference>
<name>A0AA40D330_9PEZI</name>
<dbReference type="EMBL" id="JAULSY010000158">
    <property type="protein sequence ID" value="KAK0660861.1"/>
    <property type="molecule type" value="Genomic_DNA"/>
</dbReference>
<protein>
    <submittedName>
        <fullName evidence="2">Necrosis inducing protein-domain-containing protein</fullName>
    </submittedName>
</protein>
<dbReference type="PANTHER" id="PTHR33657">
    <property type="entry name" value="DOMAIN PROTEIN, PUTATIVE (AFU_ORTHOLOGUE AFUA_5G00600)-RELATED"/>
    <property type="match status" value="1"/>
</dbReference>
<dbReference type="AlphaFoldDB" id="A0AA40D330"/>
<evidence type="ECO:0000256" key="1">
    <source>
        <dbReference type="SAM" id="SignalP"/>
    </source>
</evidence>
<dbReference type="PANTHER" id="PTHR33657:SF6">
    <property type="entry name" value="SECRETED PROTEIN"/>
    <property type="match status" value="1"/>
</dbReference>
<evidence type="ECO:0000313" key="3">
    <source>
        <dbReference type="Proteomes" id="UP001174997"/>
    </source>
</evidence>
<accession>A0AA40D330</accession>